<evidence type="ECO:0000313" key="3">
    <source>
        <dbReference type="Proteomes" id="UP000231322"/>
    </source>
</evidence>
<comment type="caution">
    <text evidence="2">The sequence shown here is derived from an EMBL/GenBank/DDBJ whole genome shotgun (WGS) entry which is preliminary data.</text>
</comment>
<dbReference type="SUPFAM" id="SSF56235">
    <property type="entry name" value="N-terminal nucleophile aminohydrolases (Ntn hydrolases)"/>
    <property type="match status" value="1"/>
</dbReference>
<dbReference type="RefSeq" id="WP_099839348.1">
    <property type="nucleotide sequence ID" value="NZ_PEIK01000007.1"/>
</dbReference>
<name>A0A2G7HG23_9CLOT</name>
<dbReference type="NCBIfam" id="NF040521">
    <property type="entry name" value="C45_proenzyme"/>
    <property type="match status" value="1"/>
</dbReference>
<dbReference type="GO" id="GO:0016787">
    <property type="term" value="F:hydrolase activity"/>
    <property type="evidence" value="ECO:0007669"/>
    <property type="project" value="UniProtKB-KW"/>
</dbReference>
<keyword evidence="3" id="KW-1185">Reference proteome</keyword>
<reference evidence="2 3" key="1">
    <citation type="submission" date="2017-10" db="EMBL/GenBank/DDBJ databases">
        <title>Reclassification of Eubacterium combesii and discrepancies in the nomenclature of botulinum neurotoxin producing clostridia. Request for an Opinion.</title>
        <authorList>
            <person name="Dobritsa A.P."/>
            <person name="Kutumbaka K.K."/>
            <person name="Samadpour M."/>
        </authorList>
    </citation>
    <scope>NUCLEOTIDE SEQUENCE [LARGE SCALE GENOMIC DNA]</scope>
    <source>
        <strain evidence="2 3">DSM 20696</strain>
    </source>
</reference>
<dbReference type="InterPro" id="IPR005079">
    <property type="entry name" value="Peptidase_C45_hydrolase"/>
</dbReference>
<dbReference type="PANTHER" id="PTHR34180:SF1">
    <property type="entry name" value="BETA-ALANYL-DOPAMINE_CARCININE HYDROLASE"/>
    <property type="match status" value="1"/>
</dbReference>
<dbReference type="Gene3D" id="3.60.60.10">
    <property type="entry name" value="Penicillin V Acylase, Chain A"/>
    <property type="match status" value="1"/>
</dbReference>
<protein>
    <submittedName>
        <fullName evidence="2">Choloylglycine hydrolase</fullName>
    </submittedName>
</protein>
<dbReference type="Pfam" id="PF03417">
    <property type="entry name" value="AAT"/>
    <property type="match status" value="1"/>
</dbReference>
<feature type="domain" description="Peptidase C45 hydrolase" evidence="1">
    <location>
        <begin position="97"/>
        <end position="319"/>
    </location>
</feature>
<keyword evidence="2" id="KW-0378">Hydrolase</keyword>
<evidence type="ECO:0000259" key="1">
    <source>
        <dbReference type="Pfam" id="PF03417"/>
    </source>
</evidence>
<dbReference type="Proteomes" id="UP000231322">
    <property type="component" value="Unassembled WGS sequence"/>
</dbReference>
<gene>
    <name evidence="2" type="ORF">CS538_09945</name>
</gene>
<dbReference type="AlphaFoldDB" id="A0A2G7HG23"/>
<organism evidence="2 3">
    <name type="scientific">Clostridium combesii</name>
    <dbReference type="NCBI Taxonomy" id="39481"/>
    <lineage>
        <taxon>Bacteria</taxon>
        <taxon>Bacillati</taxon>
        <taxon>Bacillota</taxon>
        <taxon>Clostridia</taxon>
        <taxon>Eubacteriales</taxon>
        <taxon>Clostridiaceae</taxon>
        <taxon>Clostridium</taxon>
    </lineage>
</organism>
<dbReference type="InterPro" id="IPR047801">
    <property type="entry name" value="Peptidase_C45"/>
</dbReference>
<sequence>MYHSRWEGSHYEAGLHYGNILHKNGVNPMSSIPISDERKEFSVKCLPIYEKFYPEIVEEIKGMANGLKIGYMDIASFIFTMYCFVFDNKCSCLAISNKGKTLFARNSDFVVSIEKLCDSAYYKLNNVYSFVGNTTAWTEMEDGINEHKLAVGLTFIYPIKIKPGFNAGMLVRYILEKCKTTDEAILALKKLPIASLQTITLADKSGNIAVVECNCDKVVVLNPQQGKNYVFTTNHFISEEMQEYQFNGVDDVHSHERYETLVDAFANSKDYSLDFIKNLLSGKMGFMCQYDRKQGLDTVWSSIYDLTEGTIFRVEGNPSRKVFKQDKRLIPVE</sequence>
<evidence type="ECO:0000313" key="2">
    <source>
        <dbReference type="EMBL" id="PIH04039.1"/>
    </source>
</evidence>
<dbReference type="EMBL" id="PEIK01000007">
    <property type="protein sequence ID" value="PIH04039.1"/>
    <property type="molecule type" value="Genomic_DNA"/>
</dbReference>
<dbReference type="InterPro" id="IPR029055">
    <property type="entry name" value="Ntn_hydrolases_N"/>
</dbReference>
<proteinExistence type="predicted"/>
<accession>A0A2G7HG23</accession>
<dbReference type="PANTHER" id="PTHR34180">
    <property type="entry name" value="PEPTIDASE C45"/>
    <property type="match status" value="1"/>
</dbReference>
<dbReference type="InterPro" id="IPR047794">
    <property type="entry name" value="C45_proenzyme-like"/>
</dbReference>